<evidence type="ECO:0000256" key="5">
    <source>
        <dbReference type="PROSITE-ProRule" id="PRU00104"/>
    </source>
</evidence>
<dbReference type="InterPro" id="IPR035983">
    <property type="entry name" value="Hect_E3_ubiquitin_ligase"/>
</dbReference>
<dbReference type="InterPro" id="IPR000569">
    <property type="entry name" value="HECT_dom"/>
</dbReference>
<dbReference type="InterPro" id="IPR044611">
    <property type="entry name" value="E3A/B/C-like"/>
</dbReference>
<accession>A0A2C6KDJ9</accession>
<dbReference type="PROSITE" id="PS50237">
    <property type="entry name" value="HECT"/>
    <property type="match status" value="1"/>
</dbReference>
<dbReference type="EC" id="2.3.2.26" evidence="2"/>
<protein>
    <recommendedName>
        <fullName evidence="2">HECT-type E3 ubiquitin transferase</fullName>
        <ecNumber evidence="2">2.3.2.26</ecNumber>
    </recommendedName>
</protein>
<dbReference type="RefSeq" id="XP_067916504.1">
    <property type="nucleotide sequence ID" value="XM_068071520.1"/>
</dbReference>
<dbReference type="OrthoDB" id="354511at2759"/>
<dbReference type="Gene3D" id="3.30.2160.10">
    <property type="entry name" value="Hect, E3 ligase catalytic domain"/>
    <property type="match status" value="1"/>
</dbReference>
<feature type="domain" description="HECT" evidence="6">
    <location>
        <begin position="1"/>
        <end position="144"/>
    </location>
</feature>
<keyword evidence="4 5" id="KW-0833">Ubl conjugation pathway</keyword>
<dbReference type="GeneID" id="94434731"/>
<evidence type="ECO:0000256" key="4">
    <source>
        <dbReference type="ARBA" id="ARBA00022786"/>
    </source>
</evidence>
<dbReference type="Proteomes" id="UP000221165">
    <property type="component" value="Unassembled WGS sequence"/>
</dbReference>
<feature type="non-terminal residue" evidence="7">
    <location>
        <position position="144"/>
    </location>
</feature>
<dbReference type="Pfam" id="PF00632">
    <property type="entry name" value="HECT"/>
    <property type="match status" value="1"/>
</dbReference>
<sequence length="144" mass="16784">MHSFEKMLIMEKKDEFDAAFSTQTFAVDIVKNGRVVGETPLMEGGEKLQVTMENRRLFVAKYTQYLLVKSVKHQYRAFERGFMLCSSSLISQLSGRELQLLICGTPDLDFHQLKDSSKYEGYEANDPYIESFWSILFHFDIFQK</sequence>
<dbReference type="EMBL" id="MIGC01011584">
    <property type="protein sequence ID" value="PHJ14768.1"/>
    <property type="molecule type" value="Genomic_DNA"/>
</dbReference>
<dbReference type="PANTHER" id="PTHR45700:SF8">
    <property type="entry name" value="HECT-TYPE E3 UBIQUITIN TRANSFERASE"/>
    <property type="match status" value="1"/>
</dbReference>
<dbReference type="AlphaFoldDB" id="A0A2C6KDJ9"/>
<comment type="caution">
    <text evidence="7">The sequence shown here is derived from an EMBL/GenBank/DDBJ whole genome shotgun (WGS) entry which is preliminary data.</text>
</comment>
<evidence type="ECO:0000256" key="2">
    <source>
        <dbReference type="ARBA" id="ARBA00012485"/>
    </source>
</evidence>
<dbReference type="PANTHER" id="PTHR45700">
    <property type="entry name" value="UBIQUITIN-PROTEIN LIGASE E3C"/>
    <property type="match status" value="1"/>
</dbReference>
<name>A0A2C6KDJ9_9APIC</name>
<evidence type="ECO:0000313" key="8">
    <source>
        <dbReference type="Proteomes" id="UP000221165"/>
    </source>
</evidence>
<comment type="catalytic activity">
    <reaction evidence="1">
        <text>S-ubiquitinyl-[E2 ubiquitin-conjugating enzyme]-L-cysteine + [acceptor protein]-L-lysine = [E2 ubiquitin-conjugating enzyme]-L-cysteine + N(6)-ubiquitinyl-[acceptor protein]-L-lysine.</text>
        <dbReference type="EC" id="2.3.2.26"/>
    </reaction>
</comment>
<dbReference type="SUPFAM" id="SSF56204">
    <property type="entry name" value="Hect, E3 ligase catalytic domain"/>
    <property type="match status" value="1"/>
</dbReference>
<dbReference type="GO" id="GO:0000209">
    <property type="term" value="P:protein polyubiquitination"/>
    <property type="evidence" value="ECO:0007669"/>
    <property type="project" value="InterPro"/>
</dbReference>
<dbReference type="GO" id="GO:0061630">
    <property type="term" value="F:ubiquitin protein ligase activity"/>
    <property type="evidence" value="ECO:0007669"/>
    <property type="project" value="UniProtKB-EC"/>
</dbReference>
<evidence type="ECO:0000256" key="3">
    <source>
        <dbReference type="ARBA" id="ARBA00022679"/>
    </source>
</evidence>
<evidence type="ECO:0000313" key="7">
    <source>
        <dbReference type="EMBL" id="PHJ14768.1"/>
    </source>
</evidence>
<evidence type="ECO:0000256" key="1">
    <source>
        <dbReference type="ARBA" id="ARBA00000885"/>
    </source>
</evidence>
<comment type="caution">
    <text evidence="5">Lacks conserved residue(s) required for the propagation of feature annotation.</text>
</comment>
<organism evidence="7 8">
    <name type="scientific">Cystoisospora suis</name>
    <dbReference type="NCBI Taxonomy" id="483139"/>
    <lineage>
        <taxon>Eukaryota</taxon>
        <taxon>Sar</taxon>
        <taxon>Alveolata</taxon>
        <taxon>Apicomplexa</taxon>
        <taxon>Conoidasida</taxon>
        <taxon>Coccidia</taxon>
        <taxon>Eucoccidiorida</taxon>
        <taxon>Eimeriorina</taxon>
        <taxon>Sarcocystidae</taxon>
        <taxon>Cystoisospora</taxon>
    </lineage>
</organism>
<keyword evidence="8" id="KW-1185">Reference proteome</keyword>
<proteinExistence type="predicted"/>
<reference evidence="7 8" key="1">
    <citation type="journal article" date="2017" name="Int. J. Parasitol.">
        <title>The genome of the protozoan parasite Cystoisospora suis and a reverse vaccinology approach to identify vaccine candidates.</title>
        <authorList>
            <person name="Palmieri N."/>
            <person name="Shrestha A."/>
            <person name="Ruttkowski B."/>
            <person name="Beck T."/>
            <person name="Vogl C."/>
            <person name="Tomley F."/>
            <person name="Blake D.P."/>
            <person name="Joachim A."/>
        </authorList>
    </citation>
    <scope>NUCLEOTIDE SEQUENCE [LARGE SCALE GENOMIC DNA]</scope>
    <source>
        <strain evidence="7 8">Wien I</strain>
    </source>
</reference>
<evidence type="ECO:0000259" key="6">
    <source>
        <dbReference type="PROSITE" id="PS50237"/>
    </source>
</evidence>
<gene>
    <name evidence="7" type="ORF">CSUI_011422</name>
</gene>
<keyword evidence="3 7" id="KW-0808">Transferase</keyword>
<dbReference type="VEuPathDB" id="ToxoDB:CSUI_011422"/>